<dbReference type="Pfam" id="PF04972">
    <property type="entry name" value="BON"/>
    <property type="match status" value="2"/>
</dbReference>
<name>A0A1E8CGU6_9GAMM</name>
<dbReference type="AlphaFoldDB" id="A0A1E8CGU6"/>
<dbReference type="PANTHER" id="PTHR34606">
    <property type="entry name" value="BON DOMAIN-CONTAINING PROTEIN"/>
    <property type="match status" value="1"/>
</dbReference>
<dbReference type="InterPro" id="IPR014004">
    <property type="entry name" value="Transpt-assoc_nodulatn_dom_bac"/>
</dbReference>
<feature type="domain" description="BON" evidence="1">
    <location>
        <begin position="23"/>
        <end position="91"/>
    </location>
</feature>
<gene>
    <name evidence="2" type="ORF">PHACT_14145</name>
</gene>
<dbReference type="Gene3D" id="3.30.1340.30">
    <property type="match status" value="2"/>
</dbReference>
<dbReference type="PANTHER" id="PTHR34606:SF15">
    <property type="entry name" value="BON DOMAIN-CONTAINING PROTEIN"/>
    <property type="match status" value="1"/>
</dbReference>
<dbReference type="SMART" id="SM00749">
    <property type="entry name" value="BON"/>
    <property type="match status" value="2"/>
</dbReference>
<dbReference type="STRING" id="1524254.PHACT_14145"/>
<dbReference type="InterPro" id="IPR007055">
    <property type="entry name" value="BON_dom"/>
</dbReference>
<dbReference type="EMBL" id="MASR01000002">
    <property type="protein sequence ID" value="OFE11656.1"/>
    <property type="molecule type" value="Genomic_DNA"/>
</dbReference>
<evidence type="ECO:0000259" key="1">
    <source>
        <dbReference type="PROSITE" id="PS50914"/>
    </source>
</evidence>
<feature type="domain" description="BON" evidence="1">
    <location>
        <begin position="109"/>
        <end position="176"/>
    </location>
</feature>
<accession>A0A1E8CGU6</accession>
<keyword evidence="3" id="KW-1185">Reference proteome</keyword>
<comment type="caution">
    <text evidence="2">The sequence shown here is derived from an EMBL/GenBank/DDBJ whole genome shotgun (WGS) entry which is preliminary data.</text>
</comment>
<dbReference type="InterPro" id="IPR051686">
    <property type="entry name" value="Lipoprotein_DolP"/>
</dbReference>
<dbReference type="PROSITE" id="PS50914">
    <property type="entry name" value="BON"/>
    <property type="match status" value="2"/>
</dbReference>
<proteinExistence type="predicted"/>
<dbReference type="Proteomes" id="UP000175669">
    <property type="component" value="Unassembled WGS sequence"/>
</dbReference>
<evidence type="ECO:0000313" key="3">
    <source>
        <dbReference type="Proteomes" id="UP000175669"/>
    </source>
</evidence>
<evidence type="ECO:0000313" key="2">
    <source>
        <dbReference type="EMBL" id="OFE11656.1"/>
    </source>
</evidence>
<organism evidence="2 3">
    <name type="scientific">Pseudohongiella acticola</name>
    <dbReference type="NCBI Taxonomy" id="1524254"/>
    <lineage>
        <taxon>Bacteria</taxon>
        <taxon>Pseudomonadati</taxon>
        <taxon>Pseudomonadota</taxon>
        <taxon>Gammaproteobacteria</taxon>
        <taxon>Pseudomonadales</taxon>
        <taxon>Pseudohongiellaceae</taxon>
        <taxon>Pseudohongiella</taxon>
    </lineage>
</organism>
<sequence>MIANLTLVGATSAYADDDNGRITEARINGQIWGTYAVNTELNPFDLDIDVSGDTVTLTGAVDHDAKSQLAEEIALGIDGVNEVNNRITVQPDSRRAEDDPERSFGQLVSDATTTATVKSKLLMDDDVAGLEIDVTTKDDVVTLTGDVDSTMLSSRARELASQTDGVDRVINNIAVR</sequence>
<reference evidence="3" key="1">
    <citation type="submission" date="2016-07" db="EMBL/GenBank/DDBJ databases">
        <authorList>
            <person name="Florea S."/>
            <person name="Webb J.S."/>
            <person name="Jaromczyk J."/>
            <person name="Schardl C.L."/>
        </authorList>
    </citation>
    <scope>NUCLEOTIDE SEQUENCE [LARGE SCALE GENOMIC DNA]</scope>
    <source>
        <strain evidence="3">KCTC 42131</strain>
    </source>
</reference>
<protein>
    <recommendedName>
        <fullName evidence="1">BON domain-containing protein</fullName>
    </recommendedName>
</protein>